<feature type="compositionally biased region" description="Basic and acidic residues" evidence="1">
    <location>
        <begin position="397"/>
        <end position="419"/>
    </location>
</feature>
<accession>A0A7R8ZRQ6</accession>
<feature type="compositionally biased region" description="Basic and acidic residues" evidence="1">
    <location>
        <begin position="697"/>
        <end position="713"/>
    </location>
</feature>
<feature type="region of interest" description="Disordered" evidence="1">
    <location>
        <begin position="350"/>
        <end position="595"/>
    </location>
</feature>
<feature type="compositionally biased region" description="Pro residues" evidence="1">
    <location>
        <begin position="108"/>
        <end position="118"/>
    </location>
</feature>
<feature type="compositionally biased region" description="Basic residues" evidence="1">
    <location>
        <begin position="556"/>
        <end position="571"/>
    </location>
</feature>
<reference evidence="2" key="1">
    <citation type="submission" date="2020-11" db="EMBL/GenBank/DDBJ databases">
        <authorList>
            <person name="Tran Van P."/>
        </authorList>
    </citation>
    <scope>NUCLEOTIDE SEQUENCE</scope>
</reference>
<feature type="region of interest" description="Disordered" evidence="1">
    <location>
        <begin position="1"/>
        <end position="65"/>
    </location>
</feature>
<proteinExistence type="predicted"/>
<dbReference type="EMBL" id="OB662165">
    <property type="protein sequence ID" value="CAD7229600.1"/>
    <property type="molecule type" value="Genomic_DNA"/>
</dbReference>
<feature type="compositionally biased region" description="Polar residues" evidence="1">
    <location>
        <begin position="495"/>
        <end position="523"/>
    </location>
</feature>
<organism evidence="2">
    <name type="scientific">Cyprideis torosa</name>
    <dbReference type="NCBI Taxonomy" id="163714"/>
    <lineage>
        <taxon>Eukaryota</taxon>
        <taxon>Metazoa</taxon>
        <taxon>Ecdysozoa</taxon>
        <taxon>Arthropoda</taxon>
        <taxon>Crustacea</taxon>
        <taxon>Oligostraca</taxon>
        <taxon>Ostracoda</taxon>
        <taxon>Podocopa</taxon>
        <taxon>Podocopida</taxon>
        <taxon>Cytherocopina</taxon>
        <taxon>Cytheroidea</taxon>
        <taxon>Cytherideidae</taxon>
        <taxon>Cyprideis</taxon>
    </lineage>
</organism>
<name>A0A7R8ZRQ6_9CRUS</name>
<protein>
    <submittedName>
        <fullName evidence="2">Uncharacterized protein</fullName>
    </submittedName>
</protein>
<sequence>MSTKKRWNADGYRIPPFLPPSNWSRMSSFWKASEEDQADGKGGDPVSVRSAPLPTAASKSVSSTETFNTFFKDMSSSLRLIGETPVSSPSDDPLFRRRPRKAILPNSLPGPSPPPQKPPGTKEILPDDSGKELSTVDSIVLAEDQILAQGRELQLDETLPSVSQWSQNGPPLASTQLESLSADWFLSQSSVGGRAEPVCGREEEELLACSLLTEDDSLIGAENVICVLEKAKENQIGEKAEESWNGEKVNESWVGENAQDLSLLSSIDSFDSREVVCFSRDGTVVLGSLGTKATSPAIPIGVPEQGEEEEPQGDVFEEDDDLFGISLISSIAESEEDPLEIICGTLEKTGISGTLEGTGTSGTLLKADARGHQERNEDLGSPRENSRELSLEESEEVKEGTKEVDPSSEELRLNLHLSEETSVGEGSSKNPSLDPVSSAPLEGPSKDSLGWPNKSRGEEKSLKDSLGYPDRSEGKGRSLKRVVLLDSSSEDNETMSRPLTFNSPSTNSSKSLDSPAASKTPSRGKSPPHTPPLSTPAQRRAKLKAEKEAKWSDFRSKRREKKERSLKKPNRAAKSPERRTSDSAALETSVASDPESLISIRKKVVARVAAEVRQQYGCRDLLDPCDEIRPNPKLRPSQEISVSPGPDRTRVYRPAHVPADRNRLVQGWLEDHSFQQRDSAMDTFRRDVEQSSPVARKSPERHPDESVDGDERFLQFLEVQRSTRKRQEVRSSEDSMRDFIVDDDEEEDADDIADETLISDEEDEEEEEEDLRGVRLDVPETPPPPVRSTTGTGSRKKMKTPSPLQRAQLFVYSLDENFKGEFVHSEAVKMARKFRANKQKLAHRLFEMFNLHVFEDKVSHDTTVAKCCRIPPACLY</sequence>
<feature type="region of interest" description="Disordered" evidence="1">
    <location>
        <begin position="78"/>
        <end position="130"/>
    </location>
</feature>
<feature type="compositionally biased region" description="Low complexity" evidence="1">
    <location>
        <begin position="350"/>
        <end position="365"/>
    </location>
</feature>
<feature type="compositionally biased region" description="Basic and acidic residues" evidence="1">
    <location>
        <begin position="543"/>
        <end position="555"/>
    </location>
</feature>
<feature type="region of interest" description="Disordered" evidence="1">
    <location>
        <begin position="629"/>
        <end position="651"/>
    </location>
</feature>
<evidence type="ECO:0000256" key="1">
    <source>
        <dbReference type="SAM" id="MobiDB-lite"/>
    </source>
</evidence>
<evidence type="ECO:0000313" key="2">
    <source>
        <dbReference type="EMBL" id="CAD7229600.1"/>
    </source>
</evidence>
<feature type="compositionally biased region" description="Polar residues" evidence="1">
    <location>
        <begin position="420"/>
        <end position="431"/>
    </location>
</feature>
<feature type="compositionally biased region" description="Basic and acidic residues" evidence="1">
    <location>
        <begin position="367"/>
        <end position="390"/>
    </location>
</feature>
<dbReference type="AlphaFoldDB" id="A0A7R8ZRQ6"/>
<feature type="compositionally biased region" description="Basic and acidic residues" evidence="1">
    <location>
        <begin position="725"/>
        <end position="740"/>
    </location>
</feature>
<gene>
    <name evidence="2" type="ORF">CTOB1V02_LOCUS7469</name>
</gene>
<feature type="compositionally biased region" description="Acidic residues" evidence="1">
    <location>
        <begin position="741"/>
        <end position="770"/>
    </location>
</feature>
<feature type="compositionally biased region" description="Basic and acidic residues" evidence="1">
    <location>
        <begin position="32"/>
        <end position="42"/>
    </location>
</feature>
<feature type="region of interest" description="Disordered" evidence="1">
    <location>
        <begin position="684"/>
        <end position="800"/>
    </location>
</feature>